<dbReference type="GO" id="GO:0005737">
    <property type="term" value="C:cytoplasm"/>
    <property type="evidence" value="ECO:0007669"/>
    <property type="project" value="TreeGrafter"/>
</dbReference>
<feature type="region of interest" description="Disordered" evidence="3">
    <location>
        <begin position="127"/>
        <end position="166"/>
    </location>
</feature>
<keyword evidence="1" id="KW-0677">Repeat</keyword>
<dbReference type="Proteomes" id="UP000023152">
    <property type="component" value="Unassembled WGS sequence"/>
</dbReference>
<feature type="region of interest" description="Disordered" evidence="3">
    <location>
        <begin position="370"/>
        <end position="404"/>
    </location>
</feature>
<dbReference type="PANTHER" id="PTHR12064">
    <property type="entry name" value="METAL TRANSPORTER CNNM"/>
    <property type="match status" value="1"/>
</dbReference>
<dbReference type="InterPro" id="IPR045095">
    <property type="entry name" value="ACDP"/>
</dbReference>
<feature type="non-terminal residue" evidence="5">
    <location>
        <position position="1"/>
    </location>
</feature>
<name>X6P9B5_RETFI</name>
<feature type="region of interest" description="Disordered" evidence="3">
    <location>
        <begin position="258"/>
        <end position="321"/>
    </location>
</feature>
<reference evidence="5 6" key="1">
    <citation type="journal article" date="2013" name="Curr. Biol.">
        <title>The Genome of the Foraminiferan Reticulomyxa filosa.</title>
        <authorList>
            <person name="Glockner G."/>
            <person name="Hulsmann N."/>
            <person name="Schleicher M."/>
            <person name="Noegel A.A."/>
            <person name="Eichinger L."/>
            <person name="Gallinger C."/>
            <person name="Pawlowski J."/>
            <person name="Sierra R."/>
            <person name="Euteneuer U."/>
            <person name="Pillet L."/>
            <person name="Moustafa A."/>
            <person name="Platzer M."/>
            <person name="Groth M."/>
            <person name="Szafranski K."/>
            <person name="Schliwa M."/>
        </authorList>
    </citation>
    <scope>NUCLEOTIDE SEQUENCE [LARGE SCALE GENOMIC DNA]</scope>
</reference>
<keyword evidence="2" id="KW-0129">CBS domain</keyword>
<evidence type="ECO:0000313" key="5">
    <source>
        <dbReference type="EMBL" id="ETO34659.1"/>
    </source>
</evidence>
<dbReference type="EMBL" id="ASPP01002384">
    <property type="protein sequence ID" value="ETO34659.1"/>
    <property type="molecule type" value="Genomic_DNA"/>
</dbReference>
<dbReference type="AlphaFoldDB" id="X6P9B5"/>
<accession>X6P9B5</accession>
<evidence type="ECO:0000256" key="3">
    <source>
        <dbReference type="SAM" id="MobiDB-lite"/>
    </source>
</evidence>
<dbReference type="Gene3D" id="3.10.580.10">
    <property type="entry name" value="CBS-domain"/>
    <property type="match status" value="1"/>
</dbReference>
<dbReference type="PANTHER" id="PTHR12064:SF97">
    <property type="entry name" value="METAL TRANSPORTER CNNM-5"/>
    <property type="match status" value="1"/>
</dbReference>
<keyword evidence="6" id="KW-1185">Reference proteome</keyword>
<feature type="domain" description="CBS" evidence="4">
    <location>
        <begin position="17"/>
        <end position="91"/>
    </location>
</feature>
<feature type="region of interest" description="Disordered" evidence="3">
    <location>
        <begin position="178"/>
        <end position="215"/>
    </location>
</feature>
<dbReference type="InterPro" id="IPR046342">
    <property type="entry name" value="CBS_dom_sf"/>
</dbReference>
<comment type="caution">
    <text evidence="5">The sequence shown here is derived from an EMBL/GenBank/DDBJ whole genome shotgun (WGS) entry which is preliminary data.</text>
</comment>
<dbReference type="OrthoDB" id="5353557at2759"/>
<feature type="compositionally biased region" description="Polar residues" evidence="3">
    <location>
        <begin position="187"/>
        <end position="203"/>
    </location>
</feature>
<dbReference type="GO" id="GO:0030026">
    <property type="term" value="P:intracellular manganese ion homeostasis"/>
    <property type="evidence" value="ECO:0007669"/>
    <property type="project" value="TreeGrafter"/>
</dbReference>
<feature type="compositionally biased region" description="Basic and acidic residues" evidence="3">
    <location>
        <begin position="395"/>
        <end position="404"/>
    </location>
</feature>
<proteinExistence type="predicted"/>
<feature type="compositionally biased region" description="Basic and acidic residues" evidence="3">
    <location>
        <begin position="127"/>
        <end position="148"/>
    </location>
</feature>
<dbReference type="PROSITE" id="PS51371">
    <property type="entry name" value="CBS"/>
    <property type="match status" value="1"/>
</dbReference>
<feature type="compositionally biased region" description="Low complexity" evidence="3">
    <location>
        <begin position="258"/>
        <end position="304"/>
    </location>
</feature>
<dbReference type="GO" id="GO:0010960">
    <property type="term" value="P:magnesium ion homeostasis"/>
    <property type="evidence" value="ECO:0007669"/>
    <property type="project" value="InterPro"/>
</dbReference>
<evidence type="ECO:0000256" key="2">
    <source>
        <dbReference type="PROSITE-ProRule" id="PRU00703"/>
    </source>
</evidence>
<sequence length="404" mass="45760">DLIMVDPNKNLLLGQFARRVPVLLSPDTNMIQAINVFRDKKTHFALVTEHAEKILECLQKRCSIPEEVKFLGCITMEDIMEELIQENIEDEYDDLQREQNLGNIQFNLEQVLPGIAWTPVWSRMRDDTERSQSRRQLRAQEHVLEKTNKGKAKNSSSSSNSYRGSTSVNNLRAHMSFNAGSRDSLPQDWSNSPATFDTPSRSLKSALPNGRKNSFLNFKNKSTYVINPFVRSTSAQDADQDLNSPIVNINNSNYAGSSSSGYNYNNQNNKNNKNNGVNLNNSSNNNKKYNNNNNNNDNYTNNNNAFKSGSLEQDKPNLRLSPNFVLGKKSLASPRQDYLPLKDNWQLHPQSVRVVRKKSSNCTVTTKTRETVNDGSGIEPSVEYETSTSTPTDVPHSRYNEERN</sequence>
<organism evidence="5 6">
    <name type="scientific">Reticulomyxa filosa</name>
    <dbReference type="NCBI Taxonomy" id="46433"/>
    <lineage>
        <taxon>Eukaryota</taxon>
        <taxon>Sar</taxon>
        <taxon>Rhizaria</taxon>
        <taxon>Retaria</taxon>
        <taxon>Foraminifera</taxon>
        <taxon>Monothalamids</taxon>
        <taxon>Reticulomyxidae</taxon>
        <taxon>Reticulomyxa</taxon>
    </lineage>
</organism>
<gene>
    <name evidence="5" type="ORF">RFI_02432</name>
</gene>
<evidence type="ECO:0000256" key="1">
    <source>
        <dbReference type="ARBA" id="ARBA00022737"/>
    </source>
</evidence>
<feature type="compositionally biased region" description="Low complexity" evidence="3">
    <location>
        <begin position="153"/>
        <end position="166"/>
    </location>
</feature>
<protein>
    <submittedName>
        <fullName evidence="5">RasGTPase-activating protein</fullName>
    </submittedName>
</protein>
<evidence type="ECO:0000313" key="6">
    <source>
        <dbReference type="Proteomes" id="UP000023152"/>
    </source>
</evidence>
<dbReference type="SUPFAM" id="SSF54631">
    <property type="entry name" value="CBS-domain pair"/>
    <property type="match status" value="1"/>
</dbReference>
<evidence type="ECO:0000259" key="4">
    <source>
        <dbReference type="PROSITE" id="PS51371"/>
    </source>
</evidence>
<dbReference type="InterPro" id="IPR000644">
    <property type="entry name" value="CBS_dom"/>
</dbReference>